<feature type="non-terminal residue" evidence="1">
    <location>
        <position position="325"/>
    </location>
</feature>
<sequence length="325" mass="36200">FHATEPIDSIVYGDYEYYTEDGRGATWSDHDYRLFTGLEIQNMPESLVLEGNLKLDETGGSNIPINNDDEDLNANLVGGFISDVLLGLAGRIVYIGDLLRSIPKAVLQSTIGEGDGEVAAKIRNRQNKPTYIDHLFIYLTSDRYLEMNDGSNDDYFAIYNESAYLDANSPSNRSAVSLKNQDYSFSARITDIGDIDFYSRSGITNISISMKPEREKPFRIYFEGIDDLGETSHWANITLSNVPTNTTFNVDNGNLVYAGGVDSDEIIEHITFTSFATGIYSYVRLEHLPGSAEIVSADGNLRLITDSWFNFTFAITNVTENEKAT</sequence>
<dbReference type="AlphaFoldDB" id="A0A382R4V7"/>
<gene>
    <name evidence="1" type="ORF">METZ01_LOCUS345580</name>
</gene>
<proteinExistence type="predicted"/>
<reference evidence="1" key="1">
    <citation type="submission" date="2018-05" db="EMBL/GenBank/DDBJ databases">
        <authorList>
            <person name="Lanie J.A."/>
            <person name="Ng W.-L."/>
            <person name="Kazmierczak K.M."/>
            <person name="Andrzejewski T.M."/>
            <person name="Davidsen T.M."/>
            <person name="Wayne K.J."/>
            <person name="Tettelin H."/>
            <person name="Glass J.I."/>
            <person name="Rusch D."/>
            <person name="Podicherti R."/>
            <person name="Tsui H.-C.T."/>
            <person name="Winkler M.E."/>
        </authorList>
    </citation>
    <scope>NUCLEOTIDE SEQUENCE</scope>
</reference>
<feature type="non-terminal residue" evidence="1">
    <location>
        <position position="1"/>
    </location>
</feature>
<name>A0A382R4V7_9ZZZZ</name>
<organism evidence="1">
    <name type="scientific">marine metagenome</name>
    <dbReference type="NCBI Taxonomy" id="408172"/>
    <lineage>
        <taxon>unclassified sequences</taxon>
        <taxon>metagenomes</taxon>
        <taxon>ecological metagenomes</taxon>
    </lineage>
</organism>
<evidence type="ECO:0000313" key="1">
    <source>
        <dbReference type="EMBL" id="SVC92726.1"/>
    </source>
</evidence>
<protein>
    <submittedName>
        <fullName evidence="1">Uncharacterized protein</fullName>
    </submittedName>
</protein>
<accession>A0A382R4V7</accession>
<dbReference type="EMBL" id="UINC01119126">
    <property type="protein sequence ID" value="SVC92726.1"/>
    <property type="molecule type" value="Genomic_DNA"/>
</dbReference>